<organism evidence="1">
    <name type="scientific">Salmonella newport</name>
    <dbReference type="NCBI Taxonomy" id="108619"/>
    <lineage>
        <taxon>Bacteria</taxon>
        <taxon>Pseudomonadati</taxon>
        <taxon>Pseudomonadota</taxon>
        <taxon>Gammaproteobacteria</taxon>
        <taxon>Enterobacterales</taxon>
        <taxon>Enterobacteriaceae</taxon>
        <taxon>Salmonella</taxon>
    </lineage>
</organism>
<sequence>FLVYVINTLWHRELSAFSVYQITFYYLTGQALLNLKCILAANIINTNYIKQ</sequence>
<gene>
    <name evidence="1" type="ORF">G4X27_000629</name>
</gene>
<comment type="caution">
    <text evidence="1">The sequence shown here is derived from an EMBL/GenBank/DDBJ whole genome shotgun (WGS) entry which is preliminary data.</text>
</comment>
<reference evidence="1" key="1">
    <citation type="journal article" date="2018" name="Genome Biol.">
        <title>SKESA: strategic k-mer extension for scrupulous assemblies.</title>
        <authorList>
            <person name="Souvorov A."/>
            <person name="Agarwala R."/>
            <person name="Lipman D.J."/>
        </authorList>
    </citation>
    <scope>NUCLEOTIDE SEQUENCE</scope>
    <source>
        <strain evidence="1">Salmonella enterica</strain>
    </source>
</reference>
<protein>
    <submittedName>
        <fullName evidence="1">Uncharacterized protein</fullName>
    </submittedName>
</protein>
<evidence type="ECO:0000313" key="1">
    <source>
        <dbReference type="EMBL" id="HAE9650971.1"/>
    </source>
</evidence>
<reference evidence="1" key="2">
    <citation type="submission" date="2018-07" db="EMBL/GenBank/DDBJ databases">
        <authorList>
            <consortium name="NCBI Pathogen Detection Project"/>
        </authorList>
    </citation>
    <scope>NUCLEOTIDE SEQUENCE</scope>
    <source>
        <strain evidence="1">Salmonella enterica</strain>
    </source>
</reference>
<dbReference type="EMBL" id="DAATQT010000005">
    <property type="protein sequence ID" value="HAE9650971.1"/>
    <property type="molecule type" value="Genomic_DNA"/>
</dbReference>
<proteinExistence type="predicted"/>
<name>A0A739TIT9_SALNE</name>
<feature type="non-terminal residue" evidence="1">
    <location>
        <position position="1"/>
    </location>
</feature>
<accession>A0A739TIT9</accession>
<dbReference type="AlphaFoldDB" id="A0A739TIT9"/>